<dbReference type="GO" id="GO:0016874">
    <property type="term" value="F:ligase activity"/>
    <property type="evidence" value="ECO:0007669"/>
    <property type="project" value="UniProtKB-KW"/>
</dbReference>
<comment type="caution">
    <text evidence="3">The sequence shown here is derived from an EMBL/GenBank/DDBJ whole genome shotgun (WGS) entry which is preliminary data.</text>
</comment>
<dbReference type="EMBL" id="JBEPSB010000006">
    <property type="protein sequence ID" value="MET4560721.1"/>
    <property type="molecule type" value="Genomic_DNA"/>
</dbReference>
<evidence type="ECO:0000313" key="4">
    <source>
        <dbReference type="Proteomes" id="UP001549363"/>
    </source>
</evidence>
<feature type="domain" description="AMP-binding enzyme C-terminal" evidence="2">
    <location>
        <begin position="334"/>
        <end position="411"/>
    </location>
</feature>
<dbReference type="Gene3D" id="3.30.300.30">
    <property type="match status" value="1"/>
</dbReference>
<gene>
    <name evidence="3" type="ORF">ABIA69_001865</name>
</gene>
<evidence type="ECO:0000313" key="3">
    <source>
        <dbReference type="EMBL" id="MET4560721.1"/>
    </source>
</evidence>
<dbReference type="PANTHER" id="PTHR43767">
    <property type="entry name" value="LONG-CHAIN-FATTY-ACID--COA LIGASE"/>
    <property type="match status" value="1"/>
</dbReference>
<keyword evidence="4" id="KW-1185">Reference proteome</keyword>
<dbReference type="InterPro" id="IPR000873">
    <property type="entry name" value="AMP-dep_synth/lig_dom"/>
</dbReference>
<protein>
    <submittedName>
        <fullName evidence="3">Acyl-coenzyme A synthetase/AMP-(Fatty) acid ligase</fullName>
    </submittedName>
</protein>
<dbReference type="PANTHER" id="PTHR43767:SF1">
    <property type="entry name" value="NONRIBOSOMAL PEPTIDE SYNTHASE PES1 (EUROFUNG)-RELATED"/>
    <property type="match status" value="1"/>
</dbReference>
<dbReference type="InterPro" id="IPR025110">
    <property type="entry name" value="AMP-bd_C"/>
</dbReference>
<dbReference type="Gene3D" id="3.40.50.12780">
    <property type="entry name" value="N-terminal domain of ligase-like"/>
    <property type="match status" value="1"/>
</dbReference>
<accession>A0ABV2PIY8</accession>
<dbReference type="InterPro" id="IPR050237">
    <property type="entry name" value="ATP-dep_AMP-bd_enzyme"/>
</dbReference>
<proteinExistence type="predicted"/>
<keyword evidence="3" id="KW-0436">Ligase</keyword>
<organism evidence="3 4">
    <name type="scientific">Lysinibacillus parviboronicapiens</name>
    <dbReference type="NCBI Taxonomy" id="436516"/>
    <lineage>
        <taxon>Bacteria</taxon>
        <taxon>Bacillati</taxon>
        <taxon>Bacillota</taxon>
        <taxon>Bacilli</taxon>
        <taxon>Bacillales</taxon>
        <taxon>Bacillaceae</taxon>
        <taxon>Lysinibacillus</taxon>
    </lineage>
</organism>
<dbReference type="Proteomes" id="UP001549363">
    <property type="component" value="Unassembled WGS sequence"/>
</dbReference>
<reference evidence="3 4" key="1">
    <citation type="submission" date="2024-06" db="EMBL/GenBank/DDBJ databases">
        <title>Sorghum-associated microbial communities from plants grown in Nebraska, USA.</title>
        <authorList>
            <person name="Schachtman D."/>
        </authorList>
    </citation>
    <scope>NUCLEOTIDE SEQUENCE [LARGE SCALE GENOMIC DNA]</scope>
    <source>
        <strain evidence="3 4">736</strain>
    </source>
</reference>
<dbReference type="Pfam" id="PF13193">
    <property type="entry name" value="AMP-binding_C"/>
    <property type="match status" value="1"/>
</dbReference>
<dbReference type="RefSeq" id="WP_354471607.1">
    <property type="nucleotide sequence ID" value="NZ_JBEPSB010000006.1"/>
</dbReference>
<sequence>MEKIFLIHNETAYTYQKLLLNLNSKEYETPYLYVKDNHPYDVFLAIVHSLLFDYPIEVLDGDFSEKEISELGINVNALTSKTKMKERLNFQKLDEIMQRVKDIENWQLTLYTSGTTGRPKKMSHTFHTLTRNVKIHKKFDNDIWAFAYNPTHMAGLQVFFQAFLNQNTLIYIFDESMKKVPALIEEFQITHISSTATFYRNVLPYLHGNTYAMVKRVTFGGEKFDLLLEDKLKAVFPNAKMINIYASTEAGSLFTAQHDTFEISLEHQQWVKITAQQELCIHHSLLGHSESLSLVNDWFHTGDLVEMVDDTHFKFQSRQSDMINVGGYKVNPLEVENILMQVPGVIDILVKSKKNSVTGELLVADVIKSQEIDEREFKKELKQYASIHLQEWKVPRIIKFVDELPSTRTGKKVRK</sequence>
<dbReference type="Pfam" id="PF00501">
    <property type="entry name" value="AMP-binding"/>
    <property type="match status" value="1"/>
</dbReference>
<dbReference type="SUPFAM" id="SSF56801">
    <property type="entry name" value="Acetyl-CoA synthetase-like"/>
    <property type="match status" value="1"/>
</dbReference>
<name>A0ABV2PIY8_9BACI</name>
<feature type="domain" description="AMP-dependent synthetase/ligase" evidence="1">
    <location>
        <begin position="101"/>
        <end position="257"/>
    </location>
</feature>
<evidence type="ECO:0000259" key="1">
    <source>
        <dbReference type="Pfam" id="PF00501"/>
    </source>
</evidence>
<dbReference type="InterPro" id="IPR045851">
    <property type="entry name" value="AMP-bd_C_sf"/>
</dbReference>
<dbReference type="InterPro" id="IPR042099">
    <property type="entry name" value="ANL_N_sf"/>
</dbReference>
<evidence type="ECO:0000259" key="2">
    <source>
        <dbReference type="Pfam" id="PF13193"/>
    </source>
</evidence>